<dbReference type="PROSITE" id="PS50055">
    <property type="entry name" value="TYR_PHOSPHATASE_PTP"/>
    <property type="match status" value="2"/>
</dbReference>
<reference evidence="6 7" key="1">
    <citation type="submission" date="2025-04" db="UniProtKB">
        <authorList>
            <consortium name="RefSeq"/>
        </authorList>
    </citation>
    <scope>IDENTIFICATION</scope>
    <source>
        <tissue evidence="6 7">Whole sample</tissue>
    </source>
</reference>
<feature type="compositionally biased region" description="Low complexity" evidence="1">
    <location>
        <begin position="776"/>
        <end position="785"/>
    </location>
</feature>
<feature type="domain" description="Tyrosine-protein phosphatase" evidence="3">
    <location>
        <begin position="108"/>
        <end position="367"/>
    </location>
</feature>
<keyword evidence="2" id="KW-1133">Transmembrane helix</keyword>
<dbReference type="PANTHER" id="PTHR19134:SF561">
    <property type="entry name" value="PROTEIN TYROSINE PHOSPHATASE 36E, ISOFORM A"/>
    <property type="match status" value="1"/>
</dbReference>
<dbReference type="InterPro" id="IPR029021">
    <property type="entry name" value="Prot-tyrosine_phosphatase-like"/>
</dbReference>
<evidence type="ECO:0000313" key="5">
    <source>
        <dbReference type="Proteomes" id="UP000694844"/>
    </source>
</evidence>
<proteinExistence type="predicted"/>
<dbReference type="Pfam" id="PF00102">
    <property type="entry name" value="Y_phosphatase"/>
    <property type="match status" value="2"/>
</dbReference>
<feature type="compositionally biased region" description="Polar residues" evidence="1">
    <location>
        <begin position="786"/>
        <end position="801"/>
    </location>
</feature>
<feature type="compositionally biased region" description="Basic and acidic residues" evidence="1">
    <location>
        <begin position="893"/>
        <end position="908"/>
    </location>
</feature>
<feature type="domain" description="Tyrosine-protein phosphatase" evidence="3">
    <location>
        <begin position="399"/>
        <end position="688"/>
    </location>
</feature>
<feature type="transmembrane region" description="Helical" evidence="2">
    <location>
        <begin position="359"/>
        <end position="378"/>
    </location>
</feature>
<name>A0A8B8DXL3_CRAVI</name>
<feature type="domain" description="Tyrosine specific protein phosphatases" evidence="4">
    <location>
        <begin position="606"/>
        <end position="679"/>
    </location>
</feature>
<keyword evidence="2" id="KW-0812">Transmembrane</keyword>
<dbReference type="OrthoDB" id="6144703at2759"/>
<dbReference type="InterPro" id="IPR000242">
    <property type="entry name" value="PTP_cat"/>
</dbReference>
<dbReference type="RefSeq" id="XP_022332676.1">
    <property type="nucleotide sequence ID" value="XM_022476968.1"/>
</dbReference>
<dbReference type="InterPro" id="IPR000387">
    <property type="entry name" value="Tyr_Pase_dom"/>
</dbReference>
<gene>
    <name evidence="6 7 8 9 10" type="primary">LOC111130194</name>
</gene>
<evidence type="ECO:0000259" key="4">
    <source>
        <dbReference type="PROSITE" id="PS50056"/>
    </source>
</evidence>
<dbReference type="PROSITE" id="PS50056">
    <property type="entry name" value="TYR_PHOSPHATASE_2"/>
    <property type="match status" value="2"/>
</dbReference>
<dbReference type="SUPFAM" id="SSF52799">
    <property type="entry name" value="(Phosphotyrosine protein) phosphatases II"/>
    <property type="match status" value="2"/>
</dbReference>
<dbReference type="SMART" id="SM00404">
    <property type="entry name" value="PTPc_motif"/>
    <property type="match status" value="2"/>
</dbReference>
<feature type="transmembrane region" description="Helical" evidence="2">
    <location>
        <begin position="30"/>
        <end position="53"/>
    </location>
</feature>
<dbReference type="InterPro" id="IPR003595">
    <property type="entry name" value="Tyr_Pase_cat"/>
</dbReference>
<dbReference type="KEGG" id="cvn:111130194"/>
<dbReference type="GO" id="GO:0004725">
    <property type="term" value="F:protein tyrosine phosphatase activity"/>
    <property type="evidence" value="ECO:0007669"/>
    <property type="project" value="InterPro"/>
</dbReference>
<dbReference type="CDD" id="cd00047">
    <property type="entry name" value="PTPc"/>
    <property type="match status" value="1"/>
</dbReference>
<dbReference type="SMART" id="SM00194">
    <property type="entry name" value="PTPc"/>
    <property type="match status" value="2"/>
</dbReference>
<evidence type="ECO:0000313" key="8">
    <source>
        <dbReference type="RefSeq" id="XP_022332676.1"/>
    </source>
</evidence>
<feature type="domain" description="Tyrosine specific protein phosphatases" evidence="4">
    <location>
        <begin position="287"/>
        <end position="358"/>
    </location>
</feature>
<accession>A0A8B8DXL3</accession>
<evidence type="ECO:0000256" key="1">
    <source>
        <dbReference type="SAM" id="MobiDB-lite"/>
    </source>
</evidence>
<dbReference type="AlphaFoldDB" id="A0A8B8DXL3"/>
<dbReference type="PANTHER" id="PTHR19134">
    <property type="entry name" value="RECEPTOR-TYPE TYROSINE-PROTEIN PHOSPHATASE"/>
    <property type="match status" value="1"/>
</dbReference>
<feature type="compositionally biased region" description="Low complexity" evidence="1">
    <location>
        <begin position="848"/>
        <end position="870"/>
    </location>
</feature>
<evidence type="ECO:0000256" key="2">
    <source>
        <dbReference type="SAM" id="Phobius"/>
    </source>
</evidence>
<evidence type="ECO:0000313" key="9">
    <source>
        <dbReference type="RefSeq" id="XP_022332677.1"/>
    </source>
</evidence>
<feature type="region of interest" description="Disordered" evidence="1">
    <location>
        <begin position="61"/>
        <end position="80"/>
    </location>
</feature>
<dbReference type="PRINTS" id="PR00700">
    <property type="entry name" value="PRTYPHPHTASE"/>
</dbReference>
<evidence type="ECO:0000313" key="6">
    <source>
        <dbReference type="RefSeq" id="XP_022332674.1"/>
    </source>
</evidence>
<dbReference type="RefSeq" id="XP_022332678.1">
    <property type="nucleotide sequence ID" value="XM_022476970.1"/>
</dbReference>
<dbReference type="Proteomes" id="UP000694844">
    <property type="component" value="Chromosome 4"/>
</dbReference>
<organism evidence="5 7">
    <name type="scientific">Crassostrea virginica</name>
    <name type="common">Eastern oyster</name>
    <dbReference type="NCBI Taxonomy" id="6565"/>
    <lineage>
        <taxon>Eukaryota</taxon>
        <taxon>Metazoa</taxon>
        <taxon>Spiralia</taxon>
        <taxon>Lophotrochozoa</taxon>
        <taxon>Mollusca</taxon>
        <taxon>Bivalvia</taxon>
        <taxon>Autobranchia</taxon>
        <taxon>Pteriomorphia</taxon>
        <taxon>Ostreida</taxon>
        <taxon>Ostreoidea</taxon>
        <taxon>Ostreidae</taxon>
        <taxon>Crassostrea</taxon>
    </lineage>
</organism>
<dbReference type="GeneID" id="111130194"/>
<evidence type="ECO:0000313" key="10">
    <source>
        <dbReference type="RefSeq" id="XP_022332678.1"/>
    </source>
</evidence>
<evidence type="ECO:0000313" key="7">
    <source>
        <dbReference type="RefSeq" id="XP_022332675.1"/>
    </source>
</evidence>
<dbReference type="RefSeq" id="XP_022332677.1">
    <property type="nucleotide sequence ID" value="XM_022476969.1"/>
</dbReference>
<keyword evidence="5" id="KW-1185">Reference proteome</keyword>
<feature type="compositionally biased region" description="Polar residues" evidence="1">
    <location>
        <begin position="820"/>
        <end position="831"/>
    </location>
</feature>
<dbReference type="InterPro" id="IPR050348">
    <property type="entry name" value="Protein-Tyr_Phosphatase"/>
</dbReference>
<evidence type="ECO:0000259" key="3">
    <source>
        <dbReference type="PROSITE" id="PS50055"/>
    </source>
</evidence>
<sequence length="908" mass="103335">MAPLDAEPAGNNATNVTDIGVTVEQAPEDLLLWAVVCALVTFFGLGLATFKYFRDQYDTPENKKKRKDRSDLEKREKEEKAVAGVKREPIAAEQFLQKLKQKKSDKQLNIEVRAIVRNQDEFPNTVAMTPENILLNVNQDVITYDHSRVILYDIPEDEGCSDYINASFIDGYCRRKEYIATQGPKQKTVPSFWNMVWQERVHCIVMATGLFENANQQCDKYWGDVFSMHKYVKHGDIHIWLESTMEISQLTIRTIRIQREGTPEQRIVRHFEMIGFNDEGTDAGFVLDCRRRVHDYMLTADGPILVHCRCGGGKTAVFIAVDYCLKELEAEGHVDVYSAVLHLRKFRKNMVRTLFQYRLVYECIAMYLQCGITVVPAIKFPGLASRLSVKDPRTRMLGFEKEFQTLKSQVTKLSIGDCAGGHRSENRSKSRDIMLLPPERARPYLLTAESSEHATDFINAVYVDGYYQQNNFLVSQWPLQHTIPDVWRLVFDYKITSVVVLNDSKFSRNYPCFWPTELDQEQKFGPIGVKYLGSHKVAHVTIRAFAIRKLPRLQYDSVLRHLGSDALNITCIPLGDTNQDVTIVKMFQLNSWPSKDKTPFSSKSLIYLMGFVEEWQQRTNPLNPVLVLSKDGFTRVGVYCACNYCCDQLKAEGEVDIFNAVRIIKKNRPALVPNVMEYIYCYSFLVFVIEIMQEDKPKIVITGPATKAGQVNRGYDFTNHLSPEDCTSLATTSDWSYVTAYDSAIKDGSNLAARGRVTTCVSPISQLQIPTVDKTPSSSQPSASSCRNLDNPSPVSPNRTPNYDRRRKTSDREQVGRCNSLEQNCASVRTQHLSDRQPEKNNNLLERSNSNGSSVYYSSGSIDTSSTNQSEAHNSRSKNIGNSRTRRPTLKRQNAEERVEMKSLQKRS</sequence>
<dbReference type="RefSeq" id="XP_022332674.1">
    <property type="nucleotide sequence ID" value="XM_022476966.1"/>
</dbReference>
<feature type="region of interest" description="Disordered" evidence="1">
    <location>
        <begin position="769"/>
        <end position="908"/>
    </location>
</feature>
<dbReference type="Gene3D" id="3.90.190.10">
    <property type="entry name" value="Protein tyrosine phosphatase superfamily"/>
    <property type="match status" value="2"/>
</dbReference>
<keyword evidence="2" id="KW-0472">Membrane</keyword>
<protein>
    <submittedName>
        <fullName evidence="6 7">Receptor-type tyrosine-protein phosphatase epsilon-like isoform X1</fullName>
    </submittedName>
</protein>
<dbReference type="RefSeq" id="XP_022332675.1">
    <property type="nucleotide sequence ID" value="XM_022476967.1"/>
</dbReference>